<organism evidence="1 2">
    <name type="scientific">Diphasiastrum complanatum</name>
    <name type="common">Issler's clubmoss</name>
    <name type="synonym">Lycopodium complanatum</name>
    <dbReference type="NCBI Taxonomy" id="34168"/>
    <lineage>
        <taxon>Eukaryota</taxon>
        <taxon>Viridiplantae</taxon>
        <taxon>Streptophyta</taxon>
        <taxon>Embryophyta</taxon>
        <taxon>Tracheophyta</taxon>
        <taxon>Lycopodiopsida</taxon>
        <taxon>Lycopodiales</taxon>
        <taxon>Lycopodiaceae</taxon>
        <taxon>Lycopodioideae</taxon>
        <taxon>Diphasiastrum</taxon>
    </lineage>
</organism>
<dbReference type="EMBL" id="CM055093">
    <property type="protein sequence ID" value="KAJ7565303.1"/>
    <property type="molecule type" value="Genomic_DNA"/>
</dbReference>
<protein>
    <submittedName>
        <fullName evidence="1">Uncharacterized protein</fullName>
    </submittedName>
</protein>
<name>A0ACC2EFI6_DIPCM</name>
<evidence type="ECO:0000313" key="2">
    <source>
        <dbReference type="Proteomes" id="UP001162992"/>
    </source>
</evidence>
<accession>A0ACC2EFI6</accession>
<gene>
    <name evidence="1" type="ORF">O6H91_02G055900</name>
</gene>
<evidence type="ECO:0000313" key="1">
    <source>
        <dbReference type="EMBL" id="KAJ7565303.1"/>
    </source>
</evidence>
<dbReference type="Proteomes" id="UP001162992">
    <property type="component" value="Chromosome 2"/>
</dbReference>
<proteinExistence type="predicted"/>
<sequence>MALSWRSSLLCLSSDTLDPSHKCSFTYLDPISSSHPHPFSAAHSVSKLPQVRPRSLSETSSSLQWNLSFTLTKCVPILSTKPRSPRLHDIVLCAAADAGYDTQPINVMISGAPASGKGTQSELIIQKMVKQRLSQSDAQEKGWLLDGYPRSLSQAAALEALGIRPHVFILLEVPEEILIDRVIGRRMDPVTGKIYHLKYSPPETPEIASRLTQRSDDTVDRVKLRLQTHTQNVEAVLSLYKNFIRKVDGTSSKDKVFAAIENILEDSELLSPGPMPSLTASGI</sequence>
<reference evidence="2" key="1">
    <citation type="journal article" date="2024" name="Proc. Natl. Acad. Sci. U.S.A.">
        <title>Extraordinary preservation of gene collinearity over three hundred million years revealed in homosporous lycophytes.</title>
        <authorList>
            <person name="Li C."/>
            <person name="Wickell D."/>
            <person name="Kuo L.Y."/>
            <person name="Chen X."/>
            <person name="Nie B."/>
            <person name="Liao X."/>
            <person name="Peng D."/>
            <person name="Ji J."/>
            <person name="Jenkins J."/>
            <person name="Williams M."/>
            <person name="Shu S."/>
            <person name="Plott C."/>
            <person name="Barry K."/>
            <person name="Rajasekar S."/>
            <person name="Grimwood J."/>
            <person name="Han X."/>
            <person name="Sun S."/>
            <person name="Hou Z."/>
            <person name="He W."/>
            <person name="Dai G."/>
            <person name="Sun C."/>
            <person name="Schmutz J."/>
            <person name="Leebens-Mack J.H."/>
            <person name="Li F.W."/>
            <person name="Wang L."/>
        </authorList>
    </citation>
    <scope>NUCLEOTIDE SEQUENCE [LARGE SCALE GENOMIC DNA]</scope>
    <source>
        <strain evidence="2">cv. PW_Plant_1</strain>
    </source>
</reference>
<keyword evidence="2" id="KW-1185">Reference proteome</keyword>
<comment type="caution">
    <text evidence="1">The sequence shown here is derived from an EMBL/GenBank/DDBJ whole genome shotgun (WGS) entry which is preliminary data.</text>
</comment>